<feature type="compositionally biased region" description="Low complexity" evidence="1">
    <location>
        <begin position="293"/>
        <end position="305"/>
    </location>
</feature>
<accession>A0AAD2FWB2</accession>
<evidence type="ECO:0000313" key="2">
    <source>
        <dbReference type="EMBL" id="CAJ1954659.1"/>
    </source>
</evidence>
<organism evidence="2 3">
    <name type="scientific">Cylindrotheca closterium</name>
    <dbReference type="NCBI Taxonomy" id="2856"/>
    <lineage>
        <taxon>Eukaryota</taxon>
        <taxon>Sar</taxon>
        <taxon>Stramenopiles</taxon>
        <taxon>Ochrophyta</taxon>
        <taxon>Bacillariophyta</taxon>
        <taxon>Bacillariophyceae</taxon>
        <taxon>Bacillariophycidae</taxon>
        <taxon>Bacillariales</taxon>
        <taxon>Bacillariaceae</taxon>
        <taxon>Cylindrotheca</taxon>
    </lineage>
</organism>
<evidence type="ECO:0000313" key="3">
    <source>
        <dbReference type="Proteomes" id="UP001295423"/>
    </source>
</evidence>
<feature type="region of interest" description="Disordered" evidence="1">
    <location>
        <begin position="284"/>
        <end position="326"/>
    </location>
</feature>
<comment type="caution">
    <text evidence="2">The sequence shown here is derived from an EMBL/GenBank/DDBJ whole genome shotgun (WGS) entry which is preliminary data.</text>
</comment>
<name>A0AAD2FWB2_9STRA</name>
<feature type="compositionally biased region" description="Basic and acidic residues" evidence="1">
    <location>
        <begin position="309"/>
        <end position="326"/>
    </location>
</feature>
<dbReference type="EMBL" id="CAKOGP040001869">
    <property type="protein sequence ID" value="CAJ1954659.1"/>
    <property type="molecule type" value="Genomic_DNA"/>
</dbReference>
<dbReference type="Proteomes" id="UP001295423">
    <property type="component" value="Unassembled WGS sequence"/>
</dbReference>
<proteinExistence type="predicted"/>
<gene>
    <name evidence="2" type="ORF">CYCCA115_LOCUS15250</name>
</gene>
<sequence length="743" mass="81361">MTTITSKTDTVSISDLSRRQGLSFQPHCTLVNSIPSMTTAGWDLPPPIASPVKGEWKSRPMRWRTPQRIASLNTGETTTCHPILVLERYLVVAGTGFVSLFSLEQVDLDLEVSSSSTLTVSSESKQAYWKYQSPTARLDLDRDATIIQLLDSKSIGDDDEEESGFGILETAVETAVISEGESADKSSRTSSTSHSIFALSEEGDVYHLQIVLPISKSPNSNDNDPSSEADAAATLFCADSWNTGTFGPTCFQTLHWGKEYPENLSMVIGYESGHLEGWRISNSPITVSTPKGSPVRRSSSTSSPSKRVMTTERDMANRTKSKSADGKEEIMGDSTLFFTMQWRGYLHQAPIRSLTALGQQAKVTKESFEADERTDVKTSLVLTMEIPENSPEMQGTASMVDVLEIDFKLLHIKFISNNRRSLRLFPYLEMPTGGMEFVDSSTVGGTTILSGMDISGSGQDGESGTANNAMEYFPKRLSMLPSQGTDSSISLSFGKQCGVSLSDGTVAILSSNTEIGRSTSSWGITKDVHQLLLSYPAIGCGSIHMQHHGGDYVQTEHETSKKEYIACCLRGGTCFLIPIVDEEVQQDIVAIPYLHDIDADWTTVYLQGFTAGDLRVTTNSSDTIRHQSVPIVVYALAGGTLDVYACSLMHRPMPDIEKAAADEEKHECLSSLVQQGDTLSIVSKLLEQMNKDENDPLWEEPLWKETHEAFQSSEILPTAITMDQIQSPIFASFKRLLLSLASS</sequence>
<dbReference type="AlphaFoldDB" id="A0AAD2FWB2"/>
<reference evidence="2" key="1">
    <citation type="submission" date="2023-08" db="EMBL/GenBank/DDBJ databases">
        <authorList>
            <person name="Audoor S."/>
            <person name="Bilcke G."/>
        </authorList>
    </citation>
    <scope>NUCLEOTIDE SEQUENCE</scope>
</reference>
<keyword evidence="3" id="KW-1185">Reference proteome</keyword>
<evidence type="ECO:0000256" key="1">
    <source>
        <dbReference type="SAM" id="MobiDB-lite"/>
    </source>
</evidence>
<protein>
    <submittedName>
        <fullName evidence="2">Uncharacterized protein</fullName>
    </submittedName>
</protein>